<dbReference type="GO" id="GO:0009254">
    <property type="term" value="P:peptidoglycan turnover"/>
    <property type="evidence" value="ECO:0007669"/>
    <property type="project" value="InterPro"/>
</dbReference>
<dbReference type="AlphaFoldDB" id="A0A7J0BLH9"/>
<comment type="caution">
    <text evidence="8">The sequence shown here is derived from an EMBL/GenBank/DDBJ whole genome shotgun (WGS) entry which is preliminary data.</text>
</comment>
<evidence type="ECO:0000256" key="5">
    <source>
        <dbReference type="ARBA" id="ARBA00030918"/>
    </source>
</evidence>
<protein>
    <recommendedName>
        <fullName evidence="2">peptidoglycan lytic exotransglycosylase</fullName>
        <ecNumber evidence="2">4.2.2.n1</ecNumber>
    </recommendedName>
    <alternativeName>
        <fullName evidence="5">Murein hydrolase A</fullName>
    </alternativeName>
</protein>
<dbReference type="GO" id="GO:0071555">
    <property type="term" value="P:cell wall organization"/>
    <property type="evidence" value="ECO:0007669"/>
    <property type="project" value="UniProtKB-KW"/>
</dbReference>
<dbReference type="GO" id="GO:0004553">
    <property type="term" value="F:hydrolase activity, hydrolyzing O-glycosyl compounds"/>
    <property type="evidence" value="ECO:0007669"/>
    <property type="project" value="InterPro"/>
</dbReference>
<evidence type="ECO:0000256" key="4">
    <source>
        <dbReference type="ARBA" id="ARBA00023316"/>
    </source>
</evidence>
<dbReference type="PROSITE" id="PS51257">
    <property type="entry name" value="PROKAR_LIPOPROTEIN"/>
    <property type="match status" value="1"/>
</dbReference>
<dbReference type="Pfam" id="PF06725">
    <property type="entry name" value="3D"/>
    <property type="match status" value="1"/>
</dbReference>
<keyword evidence="3" id="KW-0456">Lyase</keyword>
<keyword evidence="9" id="KW-1185">Reference proteome</keyword>
<feature type="domain" description="Lytic transglycosylase MltA" evidence="7">
    <location>
        <begin position="136"/>
        <end position="294"/>
    </location>
</feature>
<dbReference type="InterPro" id="IPR026044">
    <property type="entry name" value="MltA"/>
</dbReference>
<dbReference type="Gene3D" id="2.40.40.10">
    <property type="entry name" value="RlpA-like domain"/>
    <property type="match status" value="1"/>
</dbReference>
<dbReference type="GO" id="GO:0019867">
    <property type="term" value="C:outer membrane"/>
    <property type="evidence" value="ECO:0007669"/>
    <property type="project" value="InterPro"/>
</dbReference>
<evidence type="ECO:0000259" key="7">
    <source>
        <dbReference type="SMART" id="SM00925"/>
    </source>
</evidence>
<feature type="signal peptide" evidence="6">
    <location>
        <begin position="1"/>
        <end position="25"/>
    </location>
</feature>
<evidence type="ECO:0000313" key="9">
    <source>
        <dbReference type="Proteomes" id="UP000503840"/>
    </source>
</evidence>
<dbReference type="EMBL" id="BLVO01000013">
    <property type="protein sequence ID" value="GFM34526.1"/>
    <property type="molecule type" value="Genomic_DNA"/>
</dbReference>
<dbReference type="InterPro" id="IPR036908">
    <property type="entry name" value="RlpA-like_sf"/>
</dbReference>
<sequence>MSFRNPLYIRLASFALACILLAACAKQPTTEYTPVSESKADAIARQIDISKQGLTSWNDLAPALESSLAYVNRKPADGVALKRDILTITWGELRAGLLLMRNLLPQLDQDPSLLGKHFRFVQISKDPKFTSYYEPAIEANLTPSSVYAYPIYSVPGDLQSVDLTPFHPRFKGERLYYRLENGKVVPYFHRADIDSDKKLSNKGLEIAWAKDPVDIFFLQVQGSGRLILPDGHEMHVLYAGKNGHQYVSLGRVMKEAGLLGPDNISMQSIREYLDRNPQKMQELLNTNPSYVFFRLSDKGPFGAMNQPLTARVSLATDPLLLPLGSLMTFTIPLPDKGPAGEFRQGTPFTGIGLAQDTGGAIKGHRLDFFSGYGEEATWVAGHMNTPGSVWIMLPRIP</sequence>
<dbReference type="CDD" id="cd14668">
    <property type="entry name" value="mlta_B"/>
    <property type="match status" value="1"/>
</dbReference>
<evidence type="ECO:0000256" key="1">
    <source>
        <dbReference type="ARBA" id="ARBA00001420"/>
    </source>
</evidence>
<dbReference type="CDD" id="cd14485">
    <property type="entry name" value="mltA_like_LT_A"/>
    <property type="match status" value="1"/>
</dbReference>
<dbReference type="PANTHER" id="PTHR30124">
    <property type="entry name" value="MEMBRANE-BOUND LYTIC MUREIN TRANSGLYCOSYLASE A"/>
    <property type="match status" value="1"/>
</dbReference>
<dbReference type="Gene3D" id="2.40.240.50">
    <property type="entry name" value="Barwin-like endoglucanases"/>
    <property type="match status" value="1"/>
</dbReference>
<organism evidence="8 9">
    <name type="scientific">Desulfovibrio subterraneus</name>
    <dbReference type="NCBI Taxonomy" id="2718620"/>
    <lineage>
        <taxon>Bacteria</taxon>
        <taxon>Pseudomonadati</taxon>
        <taxon>Thermodesulfobacteriota</taxon>
        <taxon>Desulfovibrionia</taxon>
        <taxon>Desulfovibrionales</taxon>
        <taxon>Desulfovibrionaceae</taxon>
        <taxon>Desulfovibrio</taxon>
    </lineage>
</organism>
<dbReference type="RefSeq" id="WP_174406112.1">
    <property type="nucleotide sequence ID" value="NZ_BLVO01000013.1"/>
</dbReference>
<keyword evidence="4" id="KW-0961">Cell wall biogenesis/degradation</keyword>
<name>A0A7J0BLH9_9BACT</name>
<dbReference type="Proteomes" id="UP000503840">
    <property type="component" value="Unassembled WGS sequence"/>
</dbReference>
<evidence type="ECO:0000256" key="6">
    <source>
        <dbReference type="SAM" id="SignalP"/>
    </source>
</evidence>
<reference evidence="8 9" key="1">
    <citation type="submission" date="2020-05" db="EMBL/GenBank/DDBJ databases">
        <title>Draft genome sequence of Desulfovibrio sp. strain HN2T.</title>
        <authorList>
            <person name="Ueno A."/>
            <person name="Tamazawa S."/>
            <person name="Tamamura S."/>
            <person name="Murakami T."/>
            <person name="Kiyama T."/>
            <person name="Inomata H."/>
            <person name="Amano Y."/>
            <person name="Miyakawa K."/>
            <person name="Tamaki H."/>
            <person name="Naganuma T."/>
            <person name="Kaneko K."/>
        </authorList>
    </citation>
    <scope>NUCLEOTIDE SEQUENCE [LARGE SCALE GENOMIC DNA]</scope>
    <source>
        <strain evidence="8 9">HN2</strain>
    </source>
</reference>
<dbReference type="InterPro" id="IPR010611">
    <property type="entry name" value="3D_dom"/>
</dbReference>
<dbReference type="PIRSF" id="PIRSF019422">
    <property type="entry name" value="MltA"/>
    <property type="match status" value="1"/>
</dbReference>
<dbReference type="GO" id="GO:0008933">
    <property type="term" value="F:peptidoglycan lytic transglycosylase activity"/>
    <property type="evidence" value="ECO:0007669"/>
    <property type="project" value="TreeGrafter"/>
</dbReference>
<evidence type="ECO:0000313" key="8">
    <source>
        <dbReference type="EMBL" id="GFM34526.1"/>
    </source>
</evidence>
<dbReference type="PANTHER" id="PTHR30124:SF0">
    <property type="entry name" value="MEMBRANE-BOUND LYTIC MUREIN TRANSGLYCOSYLASE A"/>
    <property type="match status" value="1"/>
</dbReference>
<evidence type="ECO:0000256" key="3">
    <source>
        <dbReference type="ARBA" id="ARBA00023239"/>
    </source>
</evidence>
<accession>A0A7J0BLH9</accession>
<feature type="chain" id="PRO_5029520684" description="peptidoglycan lytic exotransglycosylase" evidence="6">
    <location>
        <begin position="26"/>
        <end position="397"/>
    </location>
</feature>
<dbReference type="Pfam" id="PF03562">
    <property type="entry name" value="MltA"/>
    <property type="match status" value="1"/>
</dbReference>
<comment type="catalytic activity">
    <reaction evidence="1">
        <text>Exolytic cleavage of the (1-&gt;4)-beta-glycosidic linkage between N-acetylmuramic acid (MurNAc) and N-acetylglucosamine (GlcNAc) residues in peptidoglycan, from either the reducing or the non-reducing ends of the peptidoglycan chains, with concomitant formation of a 1,6-anhydrobond in the MurNAc residue.</text>
        <dbReference type="EC" id="4.2.2.n1"/>
    </reaction>
</comment>
<dbReference type="EC" id="4.2.2.n1" evidence="2"/>
<dbReference type="SUPFAM" id="SSF50685">
    <property type="entry name" value="Barwin-like endoglucanases"/>
    <property type="match status" value="1"/>
</dbReference>
<dbReference type="SMART" id="SM00925">
    <property type="entry name" value="MltA"/>
    <property type="match status" value="1"/>
</dbReference>
<keyword evidence="6" id="KW-0732">Signal</keyword>
<dbReference type="InterPro" id="IPR005300">
    <property type="entry name" value="MltA_B"/>
</dbReference>
<dbReference type="GO" id="GO:0009253">
    <property type="term" value="P:peptidoglycan catabolic process"/>
    <property type="evidence" value="ECO:0007669"/>
    <property type="project" value="TreeGrafter"/>
</dbReference>
<gene>
    <name evidence="8" type="ORF">DSM101010T_28910</name>
</gene>
<proteinExistence type="predicted"/>
<evidence type="ECO:0000256" key="2">
    <source>
        <dbReference type="ARBA" id="ARBA00012587"/>
    </source>
</evidence>